<dbReference type="AlphaFoldDB" id="A0A455SHT8"/>
<keyword evidence="2" id="KW-0503">Monooxygenase</keyword>
<evidence type="ECO:0000256" key="2">
    <source>
        <dbReference type="ARBA" id="ARBA00023033"/>
    </source>
</evidence>
<sequence length="402" mass="44469">MRRQRRKALIIGGGIAGPAVALLLQRAGIEAEIYEARTAPNDNAGSFLNTACNGLEVLKTLGLAEPVSREGSPIPRMIMWSGKGKQLGEVLNGARAEVGAPSVAIKRGVLNRILREGATRQGVAISFGKVLRDIKVTDQQEVVATFTDGSSAQGDLLIGCDGIHSRTRRLIVPDAPAPQYTGLISTSGFVHRSSFAPTPNTQHFIFGKRAFFGYHIRSSGEVYWFVNFPQAQEPERSVLNQIESDEWQAHMLSLFRDDMPMIQEMIQATDSQILGYPIYDIATQPVWHRGPVVLVGDALHAVSPSAGQGASLALEDALVLAKCLRDIPDLEQAFVQYERLRRDRVERMVQYARSLGQGKVMTNPVQVWFRDLMMPFFLKQNANTSALDWVYSYNVEWDTSVI</sequence>
<feature type="domain" description="FAD-binding" evidence="3">
    <location>
        <begin position="7"/>
        <end position="350"/>
    </location>
</feature>
<dbReference type="GO" id="GO:0004497">
    <property type="term" value="F:monooxygenase activity"/>
    <property type="evidence" value="ECO:0007669"/>
    <property type="project" value="UniProtKB-KW"/>
</dbReference>
<name>A0A455SHT8_9CHLR</name>
<dbReference type="InterPro" id="IPR002938">
    <property type="entry name" value="FAD-bd"/>
</dbReference>
<keyword evidence="1" id="KW-0560">Oxidoreductase</keyword>
<evidence type="ECO:0000259" key="3">
    <source>
        <dbReference type="Pfam" id="PF01494"/>
    </source>
</evidence>
<protein>
    <submittedName>
        <fullName evidence="4">FAD-dependent oxidoreductase</fullName>
    </submittedName>
</protein>
<dbReference type="Gene3D" id="3.50.50.60">
    <property type="entry name" value="FAD/NAD(P)-binding domain"/>
    <property type="match status" value="1"/>
</dbReference>
<evidence type="ECO:0000256" key="1">
    <source>
        <dbReference type="ARBA" id="ARBA00023002"/>
    </source>
</evidence>
<dbReference type="SUPFAM" id="SSF51905">
    <property type="entry name" value="FAD/NAD(P)-binding domain"/>
    <property type="match status" value="1"/>
</dbReference>
<dbReference type="EMBL" id="AP019376">
    <property type="protein sequence ID" value="BBH86462.1"/>
    <property type="molecule type" value="Genomic_DNA"/>
</dbReference>
<reference evidence="4" key="1">
    <citation type="submission" date="2018-12" db="EMBL/GenBank/DDBJ databases">
        <title>Novel natural products biosynthetic potential of the class Ktedonobacteria.</title>
        <authorList>
            <person name="Zheng Y."/>
            <person name="Saitou A."/>
            <person name="Wang C.M."/>
            <person name="Toyoda A."/>
            <person name="Minakuchi Y."/>
            <person name="Sekiguchi Y."/>
            <person name="Ueda K."/>
            <person name="Takano H."/>
            <person name="Sakai Y."/>
            <person name="Yokota A."/>
            <person name="Yabe S."/>
        </authorList>
    </citation>
    <scope>NUCLEOTIDE SEQUENCE</scope>
    <source>
        <strain evidence="4">COM3</strain>
    </source>
</reference>
<dbReference type="PANTHER" id="PTHR13789:SF309">
    <property type="entry name" value="PUTATIVE (AFU_ORTHOLOGUE AFUA_6G14510)-RELATED"/>
    <property type="match status" value="1"/>
</dbReference>
<dbReference type="PANTHER" id="PTHR13789">
    <property type="entry name" value="MONOOXYGENASE"/>
    <property type="match status" value="1"/>
</dbReference>
<proteinExistence type="predicted"/>
<dbReference type="Pfam" id="PF01494">
    <property type="entry name" value="FAD_binding_3"/>
    <property type="match status" value="1"/>
</dbReference>
<evidence type="ECO:0000313" key="4">
    <source>
        <dbReference type="EMBL" id="BBH86462.1"/>
    </source>
</evidence>
<dbReference type="PRINTS" id="PR00420">
    <property type="entry name" value="RNGMNOXGNASE"/>
</dbReference>
<dbReference type="GO" id="GO:0071949">
    <property type="term" value="F:FAD binding"/>
    <property type="evidence" value="ECO:0007669"/>
    <property type="project" value="InterPro"/>
</dbReference>
<dbReference type="InterPro" id="IPR036188">
    <property type="entry name" value="FAD/NAD-bd_sf"/>
</dbReference>
<accession>A0A455SHT8</accession>
<gene>
    <name evidence="4" type="ORF">KTC_12130</name>
</gene>
<dbReference type="InterPro" id="IPR050493">
    <property type="entry name" value="FAD-dep_Monooxygenase_BioMet"/>
</dbReference>
<organism evidence="4">
    <name type="scientific">Thermosporothrix sp. COM3</name>
    <dbReference type="NCBI Taxonomy" id="2490863"/>
    <lineage>
        <taxon>Bacteria</taxon>
        <taxon>Bacillati</taxon>
        <taxon>Chloroflexota</taxon>
        <taxon>Ktedonobacteria</taxon>
        <taxon>Ktedonobacterales</taxon>
        <taxon>Thermosporotrichaceae</taxon>
        <taxon>Thermosporothrix</taxon>
    </lineage>
</organism>